<dbReference type="InterPro" id="IPR003959">
    <property type="entry name" value="ATPase_AAA_core"/>
</dbReference>
<accession>A0A090E3H9</accession>
<dbReference type="InterPro" id="IPR003593">
    <property type="entry name" value="AAA+_ATPase"/>
</dbReference>
<feature type="compositionally biased region" description="Basic and acidic residues" evidence="1">
    <location>
        <begin position="38"/>
        <end position="55"/>
    </location>
</feature>
<comment type="caution">
    <text evidence="3">The sequence shown here is derived from an EMBL/GenBank/DDBJ whole genome shotgun (WGS) entry which is preliminary data.</text>
</comment>
<sequence length="1214" mass="137362">MTGVTGIKGGSPYDPGLKESNTRKREMCEPSTSKTKGKKDSPRAEKKQRVEKDSHTVAVAVLRDPDITRAAENGVRLNPRTYEDLFPSGEKEEEGELEYPLVSVANFPFPAFPDPSVKKNSMYVPTHFFSQVKRAIDKGPRGVETVISRFDQRSGVITQLSLKVYGRGELNGFGKNDPKKILVDSLQDILRQLWQGKVIRMGQELFIKHPAIGPLVAIVDSWAFKDIEKDNPFIEKIPYYGKITSATKVKWSSGDDEIALFEEMKDEGIARFEFSVCKVTRVSARIIGALEGGLNEGWKKGEKPVPVPVAFSELSQWVREQFSKFKIIPGEEKHLQISGDHAVTIRFKSVELKKGSEIISNVEEGEFENQNEIAFQLRDHAIRISGHSQIIFTSVASEAQPANEVVFEILDTTAKENLKTGKRLWASFEEIKEAILSEERSLPIGGKIVLELAKGKFLLKLNKAKCMGFTENDDDTIKPLYHLSKETLIKVYSNKKLMVDLVQKSVPIDLESITIKPTLPDNKSKSFQRILLGEDDENKKKPILEEEALKVAFKDTVKCFLKDQNVAAVLDNGQKVNFQIMEITSKDRIAQGSYPFLYQWTPETKIQFYTDNESNLVVVPAVQDLNYDNIGETLIELGVGGVPDLLKEALTAIKLSWGDYKDYITSMDLQPERGILIYGPPGTGKTIFARLIGKLMNAQVHYYSGPDIWNKWLGGSEANVRNMFKLAREDQEKNGADSQLHVILIDEFDALGQKVGEDEIAARQSVVRTFLKELDGSAKSLNNTLVIALTNRKDCIDSAILRPGRLGLHIEMGLPDLKARKEIFQIHTKKMKNLDEGIEFDELAEHTIGQSGAFIAAICKKAVDISLRRVYQNRIPKDEIYTHSDAKITQRDFKEALLTMLDRKEEIESPVPNFQAVYQKAEVKEALKKLGFGGLSKDQIEMVLDLSCYQTYKQFFLDNGQALPKGYFIYGPSGTGKTIFAKSLMKVFNLNKNSFKYYRASSLWELQGHHLKAKLKNLFEHSLHLEKELKHEASMTMVVIDNIDWLYSTQKIPDSLDGSVFNHFIKEVEDVLEEKFEFRNLVVIGLATRHYELSDGIQREGKFGKHILLSLPDLEARKEIFEICLGKIKANGQLDEKVNVEELALRTDRRNGSFIQSLVNKAFTLAARRHMKMQNMTASLKGKEKELPLKVGMADFEKALKKISPREEWRERYI</sequence>
<dbReference type="PANTHER" id="PTHR23078:SF2">
    <property type="entry name" value="VESICLE-FUSING ATPASE"/>
    <property type="match status" value="1"/>
</dbReference>
<dbReference type="STRING" id="1437425.CSEC_2328"/>
<evidence type="ECO:0000256" key="1">
    <source>
        <dbReference type="SAM" id="MobiDB-lite"/>
    </source>
</evidence>
<dbReference type="OrthoDB" id="9809379at2"/>
<dbReference type="Pfam" id="PF00004">
    <property type="entry name" value="AAA"/>
    <property type="match status" value="2"/>
</dbReference>
<dbReference type="SMART" id="SM00382">
    <property type="entry name" value="AAA"/>
    <property type="match status" value="2"/>
</dbReference>
<dbReference type="GO" id="GO:0035494">
    <property type="term" value="P:SNARE complex disassembly"/>
    <property type="evidence" value="ECO:0007669"/>
    <property type="project" value="InterPro"/>
</dbReference>
<dbReference type="EMBL" id="CCEJ010000013">
    <property type="protein sequence ID" value="CDR35134.1"/>
    <property type="molecule type" value="Genomic_DNA"/>
</dbReference>
<dbReference type="AlphaFoldDB" id="A0A090E3H9"/>
<feature type="region of interest" description="Disordered" evidence="1">
    <location>
        <begin position="1"/>
        <end position="58"/>
    </location>
</feature>
<organism evidence="3 4">
    <name type="scientific">Candidatus Criblamydia sequanensis CRIB-18</name>
    <dbReference type="NCBI Taxonomy" id="1437425"/>
    <lineage>
        <taxon>Bacteria</taxon>
        <taxon>Pseudomonadati</taxon>
        <taxon>Chlamydiota</taxon>
        <taxon>Chlamydiia</taxon>
        <taxon>Parachlamydiales</taxon>
        <taxon>Candidatus Criblamydiaceae</taxon>
        <taxon>Candidatus Criblamydia</taxon>
    </lineage>
</organism>
<dbReference type="Pfam" id="PF17862">
    <property type="entry name" value="AAA_lid_3"/>
    <property type="match status" value="1"/>
</dbReference>
<dbReference type="RefSeq" id="WP_041018683.1">
    <property type="nucleotide sequence ID" value="NZ_CCEJ010000013.1"/>
</dbReference>
<name>A0A090E3H9_9BACT</name>
<dbReference type="SUPFAM" id="SSF52540">
    <property type="entry name" value="P-loop containing nucleoside triphosphate hydrolases"/>
    <property type="match status" value="2"/>
</dbReference>
<dbReference type="InterPro" id="IPR027417">
    <property type="entry name" value="P-loop_NTPase"/>
</dbReference>
<proteinExistence type="predicted"/>
<evidence type="ECO:0000259" key="2">
    <source>
        <dbReference type="SMART" id="SM00382"/>
    </source>
</evidence>
<dbReference type="Gene3D" id="3.40.50.300">
    <property type="entry name" value="P-loop containing nucleotide triphosphate hydrolases"/>
    <property type="match status" value="2"/>
</dbReference>
<keyword evidence="4" id="KW-1185">Reference proteome</keyword>
<dbReference type="InterPro" id="IPR039812">
    <property type="entry name" value="Vesicle-fus_ATPase"/>
</dbReference>
<evidence type="ECO:0000313" key="4">
    <source>
        <dbReference type="Proteomes" id="UP000031552"/>
    </source>
</evidence>
<gene>
    <name evidence="3" type="ORF">CSEC_2328</name>
</gene>
<dbReference type="GO" id="GO:0005524">
    <property type="term" value="F:ATP binding"/>
    <property type="evidence" value="ECO:0007669"/>
    <property type="project" value="InterPro"/>
</dbReference>
<dbReference type="Proteomes" id="UP000031552">
    <property type="component" value="Unassembled WGS sequence"/>
</dbReference>
<dbReference type="CDD" id="cd00009">
    <property type="entry name" value="AAA"/>
    <property type="match status" value="1"/>
</dbReference>
<protein>
    <submittedName>
        <fullName evidence="3">AAA family ATPase</fullName>
    </submittedName>
</protein>
<feature type="domain" description="AAA+ ATPase" evidence="2">
    <location>
        <begin position="963"/>
        <end position="1113"/>
    </location>
</feature>
<evidence type="ECO:0000313" key="3">
    <source>
        <dbReference type="EMBL" id="CDR35134.1"/>
    </source>
</evidence>
<reference evidence="3" key="2">
    <citation type="submission" date="2014-09" db="EMBL/GenBank/DDBJ databases">
        <title>Criblamydia sequanensis harbors a mega-plasmid encoding arsenite resistance.</title>
        <authorList>
            <person name="Bertelli C."/>
            <person name="Goesmann A."/>
            <person name="Greub G."/>
        </authorList>
    </citation>
    <scope>NUCLEOTIDE SEQUENCE [LARGE SCALE GENOMIC DNA]</scope>
    <source>
        <strain evidence="3">CRIB-18</strain>
    </source>
</reference>
<dbReference type="Gene3D" id="1.10.8.60">
    <property type="match status" value="2"/>
</dbReference>
<dbReference type="eggNOG" id="COG1222">
    <property type="taxonomic scope" value="Bacteria"/>
</dbReference>
<reference evidence="3" key="1">
    <citation type="submission" date="2013-12" db="EMBL/GenBank/DDBJ databases">
        <authorList>
            <person name="Linke B."/>
        </authorList>
    </citation>
    <scope>NUCLEOTIDE SEQUENCE [LARGE SCALE GENOMIC DNA]</scope>
    <source>
        <strain evidence="3">CRIB-18</strain>
    </source>
</reference>
<dbReference type="InterPro" id="IPR041569">
    <property type="entry name" value="AAA_lid_3"/>
</dbReference>
<dbReference type="PANTHER" id="PTHR23078">
    <property type="entry name" value="VESICULAR-FUSION PROTEIN NSF"/>
    <property type="match status" value="1"/>
</dbReference>
<dbReference type="GO" id="GO:0016887">
    <property type="term" value="F:ATP hydrolysis activity"/>
    <property type="evidence" value="ECO:0007669"/>
    <property type="project" value="InterPro"/>
</dbReference>
<feature type="compositionally biased region" description="Basic and acidic residues" evidence="1">
    <location>
        <begin position="16"/>
        <end position="28"/>
    </location>
</feature>
<dbReference type="GO" id="GO:0006891">
    <property type="term" value="P:intra-Golgi vesicle-mediated transport"/>
    <property type="evidence" value="ECO:0007669"/>
    <property type="project" value="TreeGrafter"/>
</dbReference>
<dbReference type="GO" id="GO:0043001">
    <property type="term" value="P:Golgi to plasma membrane protein transport"/>
    <property type="evidence" value="ECO:0007669"/>
    <property type="project" value="TreeGrafter"/>
</dbReference>
<feature type="domain" description="AAA+ ATPase" evidence="2">
    <location>
        <begin position="671"/>
        <end position="816"/>
    </location>
</feature>